<feature type="chain" id="PRO_5041989080" evidence="2">
    <location>
        <begin position="22"/>
        <end position="412"/>
    </location>
</feature>
<dbReference type="Gene3D" id="3.60.21.10">
    <property type="match status" value="1"/>
</dbReference>
<organism evidence="4 5">
    <name type="scientific">Teretinema zuelzerae</name>
    <dbReference type="NCBI Taxonomy" id="156"/>
    <lineage>
        <taxon>Bacteria</taxon>
        <taxon>Pseudomonadati</taxon>
        <taxon>Spirochaetota</taxon>
        <taxon>Spirochaetia</taxon>
        <taxon>Spirochaetales</taxon>
        <taxon>Treponemataceae</taxon>
        <taxon>Teretinema</taxon>
    </lineage>
</organism>
<dbReference type="SUPFAM" id="SSF56300">
    <property type="entry name" value="Metallo-dependent phosphatases"/>
    <property type="match status" value="1"/>
</dbReference>
<dbReference type="PANTHER" id="PTHR33393">
    <property type="entry name" value="POLYGLUTAMINE SYNTHESIS ACCESSORY PROTEIN RV0574C-RELATED"/>
    <property type="match status" value="1"/>
</dbReference>
<comment type="caution">
    <text evidence="4">The sequence shown here is derived from an EMBL/GenBank/DDBJ whole genome shotgun (WGS) entry which is preliminary data.</text>
</comment>
<feature type="signal peptide" evidence="2">
    <location>
        <begin position="1"/>
        <end position="21"/>
    </location>
</feature>
<dbReference type="AlphaFoldDB" id="A0AAE3EJG2"/>
<dbReference type="Proteomes" id="UP001198163">
    <property type="component" value="Unassembled WGS sequence"/>
</dbReference>
<dbReference type="SMART" id="SM00854">
    <property type="entry name" value="PGA_cap"/>
    <property type="match status" value="1"/>
</dbReference>
<keyword evidence="2" id="KW-0732">Signal</keyword>
<evidence type="ECO:0000256" key="1">
    <source>
        <dbReference type="ARBA" id="ARBA00005662"/>
    </source>
</evidence>
<dbReference type="InterPro" id="IPR019079">
    <property type="entry name" value="Capsule_synth_CapA"/>
</dbReference>
<gene>
    <name evidence="4" type="ORF">K7J14_07790</name>
</gene>
<dbReference type="PROSITE" id="PS51257">
    <property type="entry name" value="PROKAR_LIPOPROTEIN"/>
    <property type="match status" value="1"/>
</dbReference>
<evidence type="ECO:0000259" key="3">
    <source>
        <dbReference type="SMART" id="SM00854"/>
    </source>
</evidence>
<dbReference type="PANTHER" id="PTHR33393:SF12">
    <property type="entry name" value="CAPSULE BIOSYNTHESIS PROTEIN CAPA"/>
    <property type="match status" value="1"/>
</dbReference>
<dbReference type="RefSeq" id="WP_230755017.1">
    <property type="nucleotide sequence ID" value="NZ_JAINWA010000003.1"/>
</dbReference>
<accession>A0AAE3EJG2</accession>
<name>A0AAE3EJG2_9SPIR</name>
<evidence type="ECO:0000313" key="5">
    <source>
        <dbReference type="Proteomes" id="UP001198163"/>
    </source>
</evidence>
<dbReference type="InterPro" id="IPR052169">
    <property type="entry name" value="CW_Biosynth-Accessory"/>
</dbReference>
<feature type="domain" description="Capsule synthesis protein CapA" evidence="3">
    <location>
        <begin position="62"/>
        <end position="311"/>
    </location>
</feature>
<protein>
    <submittedName>
        <fullName evidence="4">CapA family protein</fullName>
    </submittedName>
</protein>
<evidence type="ECO:0000313" key="4">
    <source>
        <dbReference type="EMBL" id="MCD1654604.1"/>
    </source>
</evidence>
<dbReference type="InterPro" id="IPR029052">
    <property type="entry name" value="Metallo-depent_PP-like"/>
</dbReference>
<proteinExistence type="inferred from homology"/>
<comment type="similarity">
    <text evidence="1">Belongs to the CapA family.</text>
</comment>
<dbReference type="CDD" id="cd07381">
    <property type="entry name" value="MPP_CapA"/>
    <property type="match status" value="1"/>
</dbReference>
<dbReference type="Pfam" id="PF09587">
    <property type="entry name" value="PGA_cap"/>
    <property type="match status" value="1"/>
</dbReference>
<dbReference type="EMBL" id="JAINWA010000003">
    <property type="protein sequence ID" value="MCD1654604.1"/>
    <property type="molecule type" value="Genomic_DNA"/>
</dbReference>
<sequence>MTFSLCRIRTTLFLVPALALAALSSCRTVPGDIKQTGLSFREASAETGPEEITESTLPDSIELTFAGDIMAHTENWSMSDYSRIYQDVSSLLRNDDLTFANFETPVSNSLPLSTYPRFNVHSSYLDAAVEAGFDVFSLANNHSNDQGLAGVAETLSSFSSVHGPIYFSGLYDENRIMAPVVITKNGFRIVFIAATEILNSHDPSSKKVYYVAPTEKEREAFLQQITLWKKENPCDLFILSLHVHESEYVRDVGESRKRWSERLVDAGVDILWGHHPHVQQEWTVLDRTADTGSGLMNPLIMYSMGNFISGQRRDPDLSNPGGAREYTGDAVLLKISVSKIGENTSKIADLQAIPITTHIESDRSFVVRRFTPEFIGSLRTRRWREYYANRYALLCSYLPLLPLMLEPAILME</sequence>
<reference evidence="4" key="1">
    <citation type="submission" date="2021-08" db="EMBL/GenBank/DDBJ databases">
        <title>Comparative analyses of Brucepasteria parasyntrophica and Teretinema zuelzerae.</title>
        <authorList>
            <person name="Song Y."/>
            <person name="Brune A."/>
        </authorList>
    </citation>
    <scope>NUCLEOTIDE SEQUENCE</scope>
    <source>
        <strain evidence="4">DSM 1903</strain>
    </source>
</reference>
<keyword evidence="5" id="KW-1185">Reference proteome</keyword>
<evidence type="ECO:0000256" key="2">
    <source>
        <dbReference type="SAM" id="SignalP"/>
    </source>
</evidence>